<dbReference type="OrthoDB" id="10251381at2759"/>
<keyword evidence="5 6" id="KW-0539">Nucleus</keyword>
<evidence type="ECO:0000256" key="1">
    <source>
        <dbReference type="ARBA" id="ARBA00022517"/>
    </source>
</evidence>
<dbReference type="InterPro" id="IPR015943">
    <property type="entry name" value="WD40/YVTN_repeat-like_dom_sf"/>
</dbReference>
<name>A0A026VZZ0_OOCBI</name>
<feature type="repeat" description="WD" evidence="7">
    <location>
        <begin position="351"/>
        <end position="393"/>
    </location>
</feature>
<dbReference type="InterPro" id="IPR001680">
    <property type="entry name" value="WD40_rpt"/>
</dbReference>
<accession>A0A026VZZ0</accession>
<feature type="domain" description="NLE" evidence="8">
    <location>
        <begin position="21"/>
        <end position="87"/>
    </location>
</feature>
<dbReference type="PANTHER" id="PTHR19855:SF11">
    <property type="entry name" value="RIBOSOME BIOGENESIS PROTEIN WDR12"/>
    <property type="match status" value="1"/>
</dbReference>
<evidence type="ECO:0000256" key="3">
    <source>
        <dbReference type="ARBA" id="ARBA00022574"/>
    </source>
</evidence>
<proteinExistence type="inferred from homology"/>
<reference evidence="9 10" key="1">
    <citation type="journal article" date="2014" name="Curr. Biol.">
        <title>The genome of the clonal raider ant Cerapachys biroi.</title>
        <authorList>
            <person name="Oxley P.R."/>
            <person name="Ji L."/>
            <person name="Fetter-Pruneda I."/>
            <person name="McKenzie S.K."/>
            <person name="Li C."/>
            <person name="Hu H."/>
            <person name="Zhang G."/>
            <person name="Kronauer D.J."/>
        </authorList>
    </citation>
    <scope>NUCLEOTIDE SEQUENCE [LARGE SCALE GENOMIC DNA]</scope>
</reference>
<evidence type="ECO:0000256" key="2">
    <source>
        <dbReference type="ARBA" id="ARBA00022552"/>
    </source>
</evidence>
<dbReference type="Pfam" id="PF00400">
    <property type="entry name" value="WD40"/>
    <property type="match status" value="6"/>
</dbReference>
<dbReference type="GO" id="GO:0005730">
    <property type="term" value="C:nucleolus"/>
    <property type="evidence" value="ECO:0007669"/>
    <property type="project" value="UniProtKB-SubCell"/>
</dbReference>
<dbReference type="GO" id="GO:0043021">
    <property type="term" value="F:ribonucleoprotein complex binding"/>
    <property type="evidence" value="ECO:0007669"/>
    <property type="project" value="UniProtKB-UniRule"/>
</dbReference>
<protein>
    <recommendedName>
        <fullName evidence="6">Ribosome biogenesis protein WDR12 homolog</fullName>
    </recommendedName>
</protein>
<dbReference type="GO" id="GO:0000466">
    <property type="term" value="P:maturation of 5.8S rRNA from tricistronic rRNA transcript (SSU-rRNA, 5.8S rRNA, LSU-rRNA)"/>
    <property type="evidence" value="ECO:0007669"/>
    <property type="project" value="UniProtKB-UniRule"/>
</dbReference>
<dbReference type="EMBL" id="KK107522">
    <property type="protein sequence ID" value="EZA49332.1"/>
    <property type="molecule type" value="Genomic_DNA"/>
</dbReference>
<evidence type="ECO:0000259" key="8">
    <source>
        <dbReference type="Pfam" id="PF08154"/>
    </source>
</evidence>
<evidence type="ECO:0000313" key="9">
    <source>
        <dbReference type="EMBL" id="EZA49332.1"/>
    </source>
</evidence>
<dbReference type="InterPro" id="IPR012972">
    <property type="entry name" value="NLE"/>
</dbReference>
<evidence type="ECO:0000256" key="6">
    <source>
        <dbReference type="HAMAP-Rule" id="MF_03029"/>
    </source>
</evidence>
<feature type="repeat" description="WD" evidence="7">
    <location>
        <begin position="266"/>
        <end position="306"/>
    </location>
</feature>
<dbReference type="GO" id="GO:0030687">
    <property type="term" value="C:preribosome, large subunit precursor"/>
    <property type="evidence" value="ECO:0007669"/>
    <property type="project" value="UniProtKB-UniRule"/>
</dbReference>
<dbReference type="OMA" id="DHKYVEF"/>
<dbReference type="PROSITE" id="PS00678">
    <property type="entry name" value="WD_REPEATS_1"/>
    <property type="match status" value="2"/>
</dbReference>
<feature type="repeat" description="WD" evidence="7">
    <location>
        <begin position="395"/>
        <end position="430"/>
    </location>
</feature>
<keyword evidence="2 6" id="KW-0698">rRNA processing</keyword>
<feature type="repeat" description="WD" evidence="7">
    <location>
        <begin position="202"/>
        <end position="243"/>
    </location>
</feature>
<dbReference type="PROSITE" id="PS50294">
    <property type="entry name" value="WD_REPEATS_REGION"/>
    <property type="match status" value="4"/>
</dbReference>
<comment type="function">
    <text evidence="6">Required for maturation of ribosomal RNAs and formation of the large ribosomal subunit.</text>
</comment>
<evidence type="ECO:0000256" key="4">
    <source>
        <dbReference type="ARBA" id="ARBA00022737"/>
    </source>
</evidence>
<keyword evidence="1 6" id="KW-0690">Ribosome biogenesis</keyword>
<organism evidence="9 10">
    <name type="scientific">Ooceraea biroi</name>
    <name type="common">Clonal raider ant</name>
    <name type="synonym">Cerapachys biroi</name>
    <dbReference type="NCBI Taxonomy" id="2015173"/>
    <lineage>
        <taxon>Eukaryota</taxon>
        <taxon>Metazoa</taxon>
        <taxon>Ecdysozoa</taxon>
        <taxon>Arthropoda</taxon>
        <taxon>Hexapoda</taxon>
        <taxon>Insecta</taxon>
        <taxon>Pterygota</taxon>
        <taxon>Neoptera</taxon>
        <taxon>Endopterygota</taxon>
        <taxon>Hymenoptera</taxon>
        <taxon>Apocrita</taxon>
        <taxon>Aculeata</taxon>
        <taxon>Formicoidea</taxon>
        <taxon>Formicidae</taxon>
        <taxon>Dorylinae</taxon>
        <taxon>Ooceraea</taxon>
    </lineage>
</organism>
<dbReference type="SUPFAM" id="SSF50978">
    <property type="entry name" value="WD40 repeat-like"/>
    <property type="match status" value="1"/>
</dbReference>
<evidence type="ECO:0000313" key="10">
    <source>
        <dbReference type="Proteomes" id="UP000053097"/>
    </source>
</evidence>
<gene>
    <name evidence="9" type="ORF">X777_12362</name>
</gene>
<dbReference type="FunFam" id="2.130.10.10:FF:001898">
    <property type="entry name" value="Ribosome biogenesis protein WDR12 homolog"/>
    <property type="match status" value="1"/>
</dbReference>
<dbReference type="GO" id="GO:0005654">
    <property type="term" value="C:nucleoplasm"/>
    <property type="evidence" value="ECO:0007669"/>
    <property type="project" value="UniProtKB-SubCell"/>
</dbReference>
<dbReference type="GO" id="GO:0000463">
    <property type="term" value="P:maturation of LSU-rRNA from tricistronic rRNA transcript (SSU-rRNA, 5.8S rRNA, LSU-rRNA)"/>
    <property type="evidence" value="ECO:0007669"/>
    <property type="project" value="UniProtKB-UniRule"/>
</dbReference>
<dbReference type="PROSITE" id="PS50082">
    <property type="entry name" value="WD_REPEATS_2"/>
    <property type="match status" value="6"/>
</dbReference>
<dbReference type="PANTHER" id="PTHR19855">
    <property type="entry name" value="WD40 REPEAT PROTEIN 12, 37"/>
    <property type="match status" value="1"/>
</dbReference>
<dbReference type="Proteomes" id="UP000053097">
    <property type="component" value="Unassembled WGS sequence"/>
</dbReference>
<sequence>MENNRKKKDSRKMKTQNVKQITIRFRSNTERYTIPEYHINVDGSMTAVKLNTLVNNLMKDSMDVEGQVEFDFVICSQFLRTSLIEHITEMDISTEEIVVDCLEKHTPPEPKDCLIQDDWISTIALCGKWILTGSYDNTLRIWDLENHAQRLVISAHARPVKAVAWISLDDEEAVFVSTSMGNDCMIWNWKIAENSANCVSVCKGHEGTVDTVSLNHDKTLMATGSWDKMLYIWSASTQGEDEAGEPASKRSRGSHVNRTKTPLRAMKGHTHAVSGVVWSKKSEVITCSWDHTMKVWDTEMGHKKQEIHAENSIFSVDYSPLSNMLLTGSADGFVRLYDPRSTEGAIMKTKFTSHKQWVAKVCWSTVDEHLFISGSYDSVVKMWDTRSSKTALYDLVGHKDKILSLDWTNPEVILSGGADNTLRIFSTPGN</sequence>
<keyword evidence="4" id="KW-0677">Repeat</keyword>
<evidence type="ECO:0000256" key="7">
    <source>
        <dbReference type="PROSITE-ProRule" id="PRU00221"/>
    </source>
</evidence>
<evidence type="ECO:0000256" key="5">
    <source>
        <dbReference type="ARBA" id="ARBA00023242"/>
    </source>
</evidence>
<dbReference type="AlphaFoldDB" id="A0A026VZZ0"/>
<keyword evidence="3 7" id="KW-0853">WD repeat</keyword>
<comment type="subcellular location">
    <subcellularLocation>
        <location evidence="6">Nucleus</location>
        <location evidence="6">Nucleolus</location>
    </subcellularLocation>
    <subcellularLocation>
        <location evidence="6">Nucleus</location>
        <location evidence="6">Nucleoplasm</location>
    </subcellularLocation>
</comment>
<dbReference type="InterPro" id="IPR020472">
    <property type="entry name" value="WD40_PAC1"/>
</dbReference>
<comment type="similarity">
    <text evidence="6">Belongs to the WD repeat WDR12/YTM1 family.</text>
</comment>
<dbReference type="CDD" id="cd00200">
    <property type="entry name" value="WD40"/>
    <property type="match status" value="1"/>
</dbReference>
<dbReference type="STRING" id="2015173.A0A026VZZ0"/>
<dbReference type="PRINTS" id="PR00320">
    <property type="entry name" value="GPROTEINBRPT"/>
</dbReference>
<keyword evidence="10" id="KW-1185">Reference proteome</keyword>
<dbReference type="InterPro" id="IPR036322">
    <property type="entry name" value="WD40_repeat_dom_sf"/>
</dbReference>
<dbReference type="SMART" id="SM00320">
    <property type="entry name" value="WD40"/>
    <property type="match status" value="7"/>
</dbReference>
<dbReference type="HAMAP" id="MF_03029">
    <property type="entry name" value="WDR12"/>
    <property type="match status" value="1"/>
</dbReference>
<dbReference type="InterPro" id="IPR028599">
    <property type="entry name" value="WDR12/Ytm1"/>
</dbReference>
<feature type="repeat" description="WD" evidence="7">
    <location>
        <begin position="310"/>
        <end position="347"/>
    </location>
</feature>
<feature type="repeat" description="WD" evidence="7">
    <location>
        <begin position="127"/>
        <end position="152"/>
    </location>
</feature>
<dbReference type="Pfam" id="PF08154">
    <property type="entry name" value="NLE"/>
    <property type="match status" value="1"/>
</dbReference>
<dbReference type="InterPro" id="IPR019775">
    <property type="entry name" value="WD40_repeat_CS"/>
</dbReference>
<dbReference type="Gene3D" id="2.130.10.10">
    <property type="entry name" value="YVTN repeat-like/Quinoprotein amine dehydrogenase"/>
    <property type="match status" value="3"/>
</dbReference>